<feature type="compositionally biased region" description="Basic and acidic residues" evidence="1">
    <location>
        <begin position="185"/>
        <end position="204"/>
    </location>
</feature>
<name>A0A397UXP7_9GLOM</name>
<dbReference type="InterPro" id="IPR013087">
    <property type="entry name" value="Znf_C2H2_type"/>
</dbReference>
<dbReference type="OrthoDB" id="3222551at2759"/>
<protein>
    <recommendedName>
        <fullName evidence="2">C2H2-type domain-containing protein</fullName>
    </recommendedName>
</protein>
<accession>A0A397UXP7</accession>
<dbReference type="PROSITE" id="PS00028">
    <property type="entry name" value="ZINC_FINGER_C2H2_1"/>
    <property type="match status" value="1"/>
</dbReference>
<evidence type="ECO:0000259" key="2">
    <source>
        <dbReference type="PROSITE" id="PS00028"/>
    </source>
</evidence>
<feature type="compositionally biased region" description="Polar residues" evidence="1">
    <location>
        <begin position="125"/>
        <end position="134"/>
    </location>
</feature>
<dbReference type="Proteomes" id="UP000266673">
    <property type="component" value="Unassembled WGS sequence"/>
</dbReference>
<keyword evidence="4" id="KW-1185">Reference proteome</keyword>
<feature type="domain" description="C2H2-type" evidence="2">
    <location>
        <begin position="62"/>
        <end position="85"/>
    </location>
</feature>
<evidence type="ECO:0000256" key="1">
    <source>
        <dbReference type="SAM" id="MobiDB-lite"/>
    </source>
</evidence>
<feature type="region of interest" description="Disordered" evidence="1">
    <location>
        <begin position="1"/>
        <end position="20"/>
    </location>
</feature>
<dbReference type="EMBL" id="QKWP01000777">
    <property type="protein sequence ID" value="RIB15014.1"/>
    <property type="molecule type" value="Genomic_DNA"/>
</dbReference>
<proteinExistence type="predicted"/>
<feature type="region of interest" description="Disordered" evidence="1">
    <location>
        <begin position="125"/>
        <end position="260"/>
    </location>
</feature>
<feature type="region of interest" description="Disordered" evidence="1">
    <location>
        <begin position="283"/>
        <end position="330"/>
    </location>
</feature>
<reference evidence="3 4" key="1">
    <citation type="submission" date="2018-06" db="EMBL/GenBank/DDBJ databases">
        <title>Comparative genomics reveals the genomic features of Rhizophagus irregularis, R. cerebriforme, R. diaphanum and Gigaspora rosea, and their symbiotic lifestyle signature.</title>
        <authorList>
            <person name="Morin E."/>
            <person name="San Clemente H."/>
            <person name="Chen E.C.H."/>
            <person name="De La Providencia I."/>
            <person name="Hainaut M."/>
            <person name="Kuo A."/>
            <person name="Kohler A."/>
            <person name="Murat C."/>
            <person name="Tang N."/>
            <person name="Roy S."/>
            <person name="Loubradou J."/>
            <person name="Henrissat B."/>
            <person name="Grigoriev I.V."/>
            <person name="Corradi N."/>
            <person name="Roux C."/>
            <person name="Martin F.M."/>
        </authorList>
    </citation>
    <scope>NUCLEOTIDE SEQUENCE [LARGE SCALE GENOMIC DNA]</scope>
    <source>
        <strain evidence="3 4">DAOM 194757</strain>
    </source>
</reference>
<evidence type="ECO:0000313" key="3">
    <source>
        <dbReference type="EMBL" id="RIB15014.1"/>
    </source>
</evidence>
<organism evidence="3 4">
    <name type="scientific">Gigaspora rosea</name>
    <dbReference type="NCBI Taxonomy" id="44941"/>
    <lineage>
        <taxon>Eukaryota</taxon>
        <taxon>Fungi</taxon>
        <taxon>Fungi incertae sedis</taxon>
        <taxon>Mucoromycota</taxon>
        <taxon>Glomeromycotina</taxon>
        <taxon>Glomeromycetes</taxon>
        <taxon>Diversisporales</taxon>
        <taxon>Gigasporaceae</taxon>
        <taxon>Gigaspora</taxon>
    </lineage>
</organism>
<feature type="compositionally biased region" description="Polar residues" evidence="1">
    <location>
        <begin position="205"/>
        <end position="219"/>
    </location>
</feature>
<dbReference type="AlphaFoldDB" id="A0A397UXP7"/>
<evidence type="ECO:0000313" key="4">
    <source>
        <dbReference type="Proteomes" id="UP000266673"/>
    </source>
</evidence>
<gene>
    <name evidence="3" type="ORF">C2G38_2193439</name>
</gene>
<sequence>MLKQSDKAKGEQQNAEKNRNMAEAVEYAASSPAIIDEITTEESIKNCVGYKADANETSLVVCTWKGCNRYFTKMDKFINHRSRDHGTTDIATEIWMFGNMNKSEISNNTTKTSEGVTSPIISKASAQSLVNSSTKTEKTELENSNMPDIPVRMTTVTSFPKPQKPTKDQQEFQNSTDTSSLSNKRPRDPSQTEELKISNKRRETTQTLPQFPGHNNNEIRQPQRQRRYPIDEEQLIGPDGRIRYPPRGNRSQNASPMYGIPYDTGDPRYYNPMQIHPMSFGLSPYSDLSQPPPRYDYGDMSYGQFYGGGNRRFLNSPPPPQPPPPQRRSR</sequence>
<feature type="compositionally biased region" description="Pro residues" evidence="1">
    <location>
        <begin position="316"/>
        <end position="330"/>
    </location>
</feature>
<feature type="compositionally biased region" description="Polar residues" evidence="1">
    <location>
        <begin position="171"/>
        <end position="183"/>
    </location>
</feature>
<comment type="caution">
    <text evidence="3">The sequence shown here is derived from an EMBL/GenBank/DDBJ whole genome shotgun (WGS) entry which is preliminary data.</text>
</comment>